<name>A0ABN7XPX2_GIGMA</name>
<proteinExistence type="predicted"/>
<accession>A0ABN7XPX2</accession>
<protein>
    <submittedName>
        <fullName evidence="1">965_t:CDS:1</fullName>
    </submittedName>
</protein>
<evidence type="ECO:0000313" key="2">
    <source>
        <dbReference type="Proteomes" id="UP000789901"/>
    </source>
</evidence>
<dbReference type="EMBL" id="CAJVQB010170610">
    <property type="protein sequence ID" value="CAG8857404.1"/>
    <property type="molecule type" value="Genomic_DNA"/>
</dbReference>
<reference evidence="1 2" key="1">
    <citation type="submission" date="2021-06" db="EMBL/GenBank/DDBJ databases">
        <authorList>
            <person name="Kallberg Y."/>
            <person name="Tangrot J."/>
            <person name="Rosling A."/>
        </authorList>
    </citation>
    <scope>NUCLEOTIDE SEQUENCE [LARGE SCALE GENOMIC DNA]</scope>
    <source>
        <strain evidence="1 2">120-4 pot B 10/14</strain>
    </source>
</reference>
<keyword evidence="2" id="KW-1185">Reference proteome</keyword>
<dbReference type="Proteomes" id="UP000789901">
    <property type="component" value="Unassembled WGS sequence"/>
</dbReference>
<organism evidence="1 2">
    <name type="scientific">Gigaspora margarita</name>
    <dbReference type="NCBI Taxonomy" id="4874"/>
    <lineage>
        <taxon>Eukaryota</taxon>
        <taxon>Fungi</taxon>
        <taxon>Fungi incertae sedis</taxon>
        <taxon>Mucoromycota</taxon>
        <taxon>Glomeromycotina</taxon>
        <taxon>Glomeromycetes</taxon>
        <taxon>Diversisporales</taxon>
        <taxon>Gigasporaceae</taxon>
        <taxon>Gigaspora</taxon>
    </lineage>
</organism>
<comment type="caution">
    <text evidence="1">The sequence shown here is derived from an EMBL/GenBank/DDBJ whole genome shotgun (WGS) entry which is preliminary data.</text>
</comment>
<sequence>KGKSNYGIENPSDIYHQMPFLTIAEDLLKLVKEDKVEELIFLSTSDERKIEVFEETFRKVVDKTNNGHSDFDIFIDDSSNICKGILSEINIKKGAIVCSPYYPIIADQHDKRVLLFEQK</sequence>
<evidence type="ECO:0000313" key="1">
    <source>
        <dbReference type="EMBL" id="CAG8857404.1"/>
    </source>
</evidence>
<gene>
    <name evidence="1" type="ORF">GMARGA_LOCUS46223</name>
</gene>
<feature type="non-terminal residue" evidence="1">
    <location>
        <position position="119"/>
    </location>
</feature>
<feature type="non-terminal residue" evidence="1">
    <location>
        <position position="1"/>
    </location>
</feature>